<keyword evidence="5" id="KW-0501">Molybdenum cofactor biosynthesis</keyword>
<evidence type="ECO:0000256" key="9">
    <source>
        <dbReference type="ARBA" id="ARBA00030781"/>
    </source>
</evidence>
<name>A0A840RGB6_9NEIS</name>
<comment type="caution">
    <text evidence="12">The sequence shown here is derived from an EMBL/GenBank/DDBJ whole genome shotgun (WGS) entry which is preliminary data.</text>
</comment>
<dbReference type="SUPFAM" id="SSF54690">
    <property type="entry name" value="Molybdopterin synthase subunit MoaE"/>
    <property type="match status" value="1"/>
</dbReference>
<comment type="similarity">
    <text evidence="2">Belongs to the MoaE family.</text>
</comment>
<dbReference type="Pfam" id="PF02391">
    <property type="entry name" value="MoaE"/>
    <property type="match status" value="1"/>
</dbReference>
<evidence type="ECO:0000313" key="13">
    <source>
        <dbReference type="Proteomes" id="UP000543030"/>
    </source>
</evidence>
<dbReference type="CDD" id="cd00756">
    <property type="entry name" value="MoaE"/>
    <property type="match status" value="1"/>
</dbReference>
<dbReference type="InterPro" id="IPR036563">
    <property type="entry name" value="MoaE_sf"/>
</dbReference>
<comment type="catalytic activity">
    <reaction evidence="11">
        <text>2 [molybdopterin-synthase sulfur-carrier protein]-C-terminal-Gly-aminoethanethioate + cyclic pyranopterin phosphate + H2O = molybdopterin + 2 [molybdopterin-synthase sulfur-carrier protein]-C-terminal Gly-Gly + 2 H(+)</text>
        <dbReference type="Rhea" id="RHEA:26333"/>
        <dbReference type="Rhea" id="RHEA-COMP:12202"/>
        <dbReference type="Rhea" id="RHEA-COMP:19907"/>
        <dbReference type="ChEBI" id="CHEBI:15377"/>
        <dbReference type="ChEBI" id="CHEBI:15378"/>
        <dbReference type="ChEBI" id="CHEBI:58698"/>
        <dbReference type="ChEBI" id="CHEBI:59648"/>
        <dbReference type="ChEBI" id="CHEBI:90778"/>
        <dbReference type="ChEBI" id="CHEBI:232372"/>
        <dbReference type="EC" id="2.8.1.12"/>
    </reaction>
</comment>
<accession>A0A840RGB6</accession>
<sequence length="155" mass="17169">MSQPQIHIRVGEADFDLATEYLAAQAVPGSGALVAFAGLVRDWHGGKAMRLEHYPGMTEKALARIADQACQRWSLNAVRIIHRVGTLQPGEQIVLVITASAHRLAAYDANAFIMDYLKTEAPFWKQEVSEQGAHWVDARASDDAARQRWEQTGDD</sequence>
<evidence type="ECO:0000256" key="3">
    <source>
        <dbReference type="ARBA" id="ARBA00011950"/>
    </source>
</evidence>
<dbReference type="EC" id="2.8.1.12" evidence="3"/>
<reference evidence="12 13" key="1">
    <citation type="submission" date="2020-08" db="EMBL/GenBank/DDBJ databases">
        <title>Genomic Encyclopedia of Type Strains, Phase IV (KMG-IV): sequencing the most valuable type-strain genomes for metagenomic binning, comparative biology and taxonomic classification.</title>
        <authorList>
            <person name="Goeker M."/>
        </authorList>
    </citation>
    <scope>NUCLEOTIDE SEQUENCE [LARGE SCALE GENOMIC DNA]</scope>
    <source>
        <strain evidence="12 13">DSM 18233</strain>
    </source>
</reference>
<keyword evidence="13" id="KW-1185">Reference proteome</keyword>
<dbReference type="PANTHER" id="PTHR23404">
    <property type="entry name" value="MOLYBDOPTERIN SYNTHASE RELATED"/>
    <property type="match status" value="1"/>
</dbReference>
<gene>
    <name evidence="12" type="ORF">HNQ50_002824</name>
</gene>
<evidence type="ECO:0000256" key="8">
    <source>
        <dbReference type="ARBA" id="ARBA00030407"/>
    </source>
</evidence>
<dbReference type="AlphaFoldDB" id="A0A840RGB6"/>
<evidence type="ECO:0000256" key="11">
    <source>
        <dbReference type="ARBA" id="ARBA00049878"/>
    </source>
</evidence>
<proteinExistence type="inferred from homology"/>
<dbReference type="Gene3D" id="3.90.1170.40">
    <property type="entry name" value="Molybdopterin biosynthesis MoaE subunit"/>
    <property type="match status" value="1"/>
</dbReference>
<comment type="subunit">
    <text evidence="6">Heterotetramer of 2 MoaD subunits and 2 MoaE subunits. Also stable as homodimer. The enzyme changes between these two forms during catalysis.</text>
</comment>
<organism evidence="12 13">
    <name type="scientific">Silvimonas terrae</name>
    <dbReference type="NCBI Taxonomy" id="300266"/>
    <lineage>
        <taxon>Bacteria</taxon>
        <taxon>Pseudomonadati</taxon>
        <taxon>Pseudomonadota</taxon>
        <taxon>Betaproteobacteria</taxon>
        <taxon>Neisseriales</taxon>
        <taxon>Chitinibacteraceae</taxon>
        <taxon>Silvimonas</taxon>
    </lineage>
</organism>
<evidence type="ECO:0000256" key="10">
    <source>
        <dbReference type="ARBA" id="ARBA00032474"/>
    </source>
</evidence>
<evidence type="ECO:0000256" key="1">
    <source>
        <dbReference type="ARBA" id="ARBA00005046"/>
    </source>
</evidence>
<dbReference type="EMBL" id="JACHHN010000005">
    <property type="protein sequence ID" value="MBB5192087.1"/>
    <property type="molecule type" value="Genomic_DNA"/>
</dbReference>
<protein>
    <recommendedName>
        <fullName evidence="4">Molybdopterin synthase catalytic subunit</fullName>
        <ecNumber evidence="3">2.8.1.12</ecNumber>
    </recommendedName>
    <alternativeName>
        <fullName evidence="9">MPT synthase subunit 2</fullName>
    </alternativeName>
    <alternativeName>
        <fullName evidence="7">Molybdenum cofactor biosynthesis protein E</fullName>
    </alternativeName>
    <alternativeName>
        <fullName evidence="8">Molybdopterin-converting factor large subunit</fullName>
    </alternativeName>
    <alternativeName>
        <fullName evidence="10">Molybdopterin-converting factor subunit 2</fullName>
    </alternativeName>
</protein>
<evidence type="ECO:0000256" key="4">
    <source>
        <dbReference type="ARBA" id="ARBA00013858"/>
    </source>
</evidence>
<evidence type="ECO:0000256" key="2">
    <source>
        <dbReference type="ARBA" id="ARBA00005426"/>
    </source>
</evidence>
<dbReference type="Proteomes" id="UP000543030">
    <property type="component" value="Unassembled WGS sequence"/>
</dbReference>
<comment type="pathway">
    <text evidence="1">Cofactor biosynthesis; molybdopterin biosynthesis.</text>
</comment>
<dbReference type="InterPro" id="IPR003448">
    <property type="entry name" value="Mopterin_biosynth_MoaE"/>
</dbReference>
<dbReference type="RefSeq" id="WP_221303179.1">
    <property type="nucleotide sequence ID" value="NZ_JACHHN010000005.1"/>
</dbReference>
<evidence type="ECO:0000313" key="12">
    <source>
        <dbReference type="EMBL" id="MBB5192087.1"/>
    </source>
</evidence>
<dbReference type="GO" id="GO:0006777">
    <property type="term" value="P:Mo-molybdopterin cofactor biosynthetic process"/>
    <property type="evidence" value="ECO:0007669"/>
    <property type="project" value="UniProtKB-KW"/>
</dbReference>
<keyword evidence="12" id="KW-0808">Transferase</keyword>
<dbReference type="GO" id="GO:0030366">
    <property type="term" value="F:molybdopterin synthase activity"/>
    <property type="evidence" value="ECO:0007669"/>
    <property type="project" value="UniProtKB-EC"/>
</dbReference>
<evidence type="ECO:0000256" key="7">
    <source>
        <dbReference type="ARBA" id="ARBA00029745"/>
    </source>
</evidence>
<evidence type="ECO:0000256" key="5">
    <source>
        <dbReference type="ARBA" id="ARBA00023150"/>
    </source>
</evidence>
<evidence type="ECO:0000256" key="6">
    <source>
        <dbReference type="ARBA" id="ARBA00026066"/>
    </source>
</evidence>
<dbReference type="UniPathway" id="UPA00344"/>